<evidence type="ECO:0000313" key="1">
    <source>
        <dbReference type="EMBL" id="KAL3265378.1"/>
    </source>
</evidence>
<proteinExistence type="predicted"/>
<dbReference type="PANTHER" id="PTHR11362">
    <property type="entry name" value="PHOSPHATIDYLETHANOLAMINE-BINDING PROTEIN"/>
    <property type="match status" value="1"/>
</dbReference>
<gene>
    <name evidence="1" type="ORF">HHI36_009585</name>
</gene>
<protein>
    <submittedName>
        <fullName evidence="1">Uncharacterized protein</fullName>
    </submittedName>
</protein>
<dbReference type="AlphaFoldDB" id="A0ABD2MG67"/>
<dbReference type="InterPro" id="IPR035810">
    <property type="entry name" value="PEBP_euk"/>
</dbReference>
<comment type="caution">
    <text evidence="1">The sequence shown here is derived from an EMBL/GenBank/DDBJ whole genome shotgun (WGS) entry which is preliminary data.</text>
</comment>
<dbReference type="EMBL" id="JABFTP020000001">
    <property type="protein sequence ID" value="KAL3265378.1"/>
    <property type="molecule type" value="Genomic_DNA"/>
</dbReference>
<dbReference type="Proteomes" id="UP001516400">
    <property type="component" value="Unassembled WGS sequence"/>
</dbReference>
<reference evidence="1 2" key="1">
    <citation type="journal article" date="2021" name="BMC Biol.">
        <title>Horizontally acquired antibacterial genes associated with adaptive radiation of ladybird beetles.</title>
        <authorList>
            <person name="Li H.S."/>
            <person name="Tang X.F."/>
            <person name="Huang Y.H."/>
            <person name="Xu Z.Y."/>
            <person name="Chen M.L."/>
            <person name="Du X.Y."/>
            <person name="Qiu B.Y."/>
            <person name="Chen P.T."/>
            <person name="Zhang W."/>
            <person name="Slipinski A."/>
            <person name="Escalona H.E."/>
            <person name="Waterhouse R.M."/>
            <person name="Zwick A."/>
            <person name="Pang H."/>
        </authorList>
    </citation>
    <scope>NUCLEOTIDE SEQUENCE [LARGE SCALE GENOMIC DNA]</scope>
    <source>
        <strain evidence="1">SYSU2018</strain>
    </source>
</reference>
<dbReference type="PANTHER" id="PTHR11362:SF152">
    <property type="entry name" value="ODORANT-BINDING PROTEIN A5-LIKE PROTEIN"/>
    <property type="match status" value="1"/>
</dbReference>
<organism evidence="1 2">
    <name type="scientific">Cryptolaemus montrouzieri</name>
    <dbReference type="NCBI Taxonomy" id="559131"/>
    <lineage>
        <taxon>Eukaryota</taxon>
        <taxon>Metazoa</taxon>
        <taxon>Ecdysozoa</taxon>
        <taxon>Arthropoda</taxon>
        <taxon>Hexapoda</taxon>
        <taxon>Insecta</taxon>
        <taxon>Pterygota</taxon>
        <taxon>Neoptera</taxon>
        <taxon>Endopterygota</taxon>
        <taxon>Coleoptera</taxon>
        <taxon>Polyphaga</taxon>
        <taxon>Cucujiformia</taxon>
        <taxon>Coccinelloidea</taxon>
        <taxon>Coccinellidae</taxon>
        <taxon>Scymninae</taxon>
        <taxon>Scymnini</taxon>
        <taxon>Cryptolaemus</taxon>
    </lineage>
</organism>
<dbReference type="SUPFAM" id="SSF49777">
    <property type="entry name" value="PEBP-like"/>
    <property type="match status" value="1"/>
</dbReference>
<name>A0ABD2MG67_9CUCU</name>
<dbReference type="InterPro" id="IPR036610">
    <property type="entry name" value="PEBP-like_sf"/>
</dbReference>
<keyword evidence="2" id="KW-1185">Reference proteome</keyword>
<dbReference type="CDD" id="cd00866">
    <property type="entry name" value="PEBP_euk"/>
    <property type="match status" value="1"/>
</dbReference>
<accession>A0ABD2MG67</accession>
<evidence type="ECO:0000313" key="2">
    <source>
        <dbReference type="Proteomes" id="UP001516400"/>
    </source>
</evidence>
<dbReference type="Pfam" id="PF01161">
    <property type="entry name" value="PBP"/>
    <property type="match status" value="1"/>
</dbReference>
<dbReference type="InterPro" id="IPR008914">
    <property type="entry name" value="PEBP"/>
</dbReference>
<dbReference type="Gene3D" id="3.90.280.10">
    <property type="entry name" value="PEBP-like"/>
    <property type="match status" value="1"/>
</dbReference>
<sequence>MNTLYPKIITNFQYLIKRWCHCHYVQPTPPQRFQCCGIVPDILKRAPCEPLSVSYKRVCAELGNELFPIDCKDQPIVQWCNVPTHLYTLIMLDPDAPCRISPTSRNWLHWLVGNIPCGCIEKGLTIAAYVGPAPPRNSGFHRYVFLVYQQCCEISFAEKLISNCCAEGRPKFDLDCFVRRYNLGEPQAGNFFKAEWDCYCENVHRQLGLK</sequence>